<organism evidence="1 2">
    <name type="scientific">Mesorhizobium japonicum (strain LMG 29417 / CECT 9101 / MAFF 303099)</name>
    <name type="common">Mesorhizobium loti (strain MAFF 303099)</name>
    <dbReference type="NCBI Taxonomy" id="266835"/>
    <lineage>
        <taxon>Bacteria</taxon>
        <taxon>Pseudomonadati</taxon>
        <taxon>Pseudomonadota</taxon>
        <taxon>Alphaproteobacteria</taxon>
        <taxon>Hyphomicrobiales</taxon>
        <taxon>Phyllobacteriaceae</taxon>
        <taxon>Mesorhizobium</taxon>
    </lineage>
</organism>
<gene>
    <name evidence="1" type="ordered locus">mlr6258</name>
</gene>
<protein>
    <submittedName>
        <fullName evidence="1">Mlr6258 protein</fullName>
    </submittedName>
</protein>
<dbReference type="HOGENOM" id="CLU_2194842_0_0_5"/>
<proteinExistence type="predicted"/>
<sequence length="108" mass="12050">MQNAMKMVAALVHAPIFPRMSDPSNAFLESVTSDRFMLLMDLQLSMPDVMGCVLSPSVQLAASAYPSVSLPVLRSFAFAALCYEPARHDRRTKRVAILQGIRIWRLEP</sequence>
<dbReference type="EMBL" id="BA000012">
    <property type="protein sequence ID" value="BAB52581.1"/>
    <property type="molecule type" value="Genomic_DNA"/>
</dbReference>
<name>Q989W3_RHILO</name>
<dbReference type="Proteomes" id="UP000000552">
    <property type="component" value="Chromosome"/>
</dbReference>
<accession>Q989W3</accession>
<evidence type="ECO:0000313" key="1">
    <source>
        <dbReference type="EMBL" id="BAB52581.1"/>
    </source>
</evidence>
<dbReference type="KEGG" id="mlo:mlr6258"/>
<reference evidence="1 2" key="1">
    <citation type="journal article" date="2000" name="DNA Res.">
        <title>Complete genome structure of the nitrogen-fixing symbiotic bacterium Mesorhizobium loti.</title>
        <authorList>
            <person name="Kaneko T."/>
            <person name="Nakamura Y."/>
            <person name="Sato S."/>
            <person name="Asamizu E."/>
            <person name="Kato T."/>
            <person name="Sasamoto S."/>
            <person name="Watanabe A."/>
            <person name="Idesawa K."/>
            <person name="Ishikawa A."/>
            <person name="Kawashima K."/>
            <person name="Kimura T."/>
            <person name="Kishida Y."/>
            <person name="Kiyokawa C."/>
            <person name="Kohara M."/>
            <person name="Matsumoto M."/>
            <person name="Matsuno A."/>
            <person name="Mochizuki Y."/>
            <person name="Nakayama S."/>
            <person name="Nakazaki N."/>
            <person name="Shimpo S."/>
            <person name="Sugimoto M."/>
            <person name="Takeuchi C."/>
            <person name="Yamada M."/>
            <person name="Tabata S."/>
        </authorList>
    </citation>
    <scope>NUCLEOTIDE SEQUENCE [LARGE SCALE GENOMIC DNA]</scope>
    <source>
        <strain evidence="2">LMG 29417 / CECT 9101 / MAFF 303099</strain>
    </source>
</reference>
<dbReference type="AlphaFoldDB" id="Q989W3"/>
<evidence type="ECO:0000313" key="2">
    <source>
        <dbReference type="Proteomes" id="UP000000552"/>
    </source>
</evidence>